<dbReference type="SUPFAM" id="SSF109640">
    <property type="entry name" value="KRAB domain (Kruppel-associated box)"/>
    <property type="match status" value="1"/>
</dbReference>
<reference evidence="2" key="3">
    <citation type="submission" date="2025-05" db="UniProtKB">
        <authorList>
            <consortium name="Ensembl"/>
        </authorList>
    </citation>
    <scope>IDENTIFICATION</scope>
</reference>
<dbReference type="CDD" id="cd07765">
    <property type="entry name" value="KRAB_A-box"/>
    <property type="match status" value="1"/>
</dbReference>
<feature type="domain" description="KRAB" evidence="1">
    <location>
        <begin position="9"/>
        <end position="80"/>
    </location>
</feature>
<dbReference type="PROSITE" id="PS50805">
    <property type="entry name" value="KRAB"/>
    <property type="match status" value="1"/>
</dbReference>
<dbReference type="SMART" id="SM00349">
    <property type="entry name" value="KRAB"/>
    <property type="match status" value="1"/>
</dbReference>
<dbReference type="PANTHER" id="PTHR23232">
    <property type="entry name" value="KRAB DOMAIN C2H2 ZINC FINGER"/>
    <property type="match status" value="1"/>
</dbReference>
<dbReference type="InterPro" id="IPR036051">
    <property type="entry name" value="KRAB_dom_sf"/>
</dbReference>
<evidence type="ECO:0000313" key="4">
    <source>
        <dbReference type="Proteomes" id="UP000694429"/>
    </source>
</evidence>
<evidence type="ECO:0000313" key="2">
    <source>
        <dbReference type="Ensembl" id="ENSCAFP00030017602.1"/>
    </source>
</evidence>
<sequence length="157" mass="18432">MYLLFQGSLTFSDVAIGFSQQEWECLDPVQKSLYRDVMMENYGNLVSLGYSISKPDVITLLEQGKEPWMVLREETKRWDTDSFLSKEKVYNIEQKFFSMSYPVNFTSLTIQYVIFLIFLSQFIARHSLLKCSHFTCVLDLNFFQILFFNGALLSEIH</sequence>
<reference evidence="3" key="1">
    <citation type="submission" date="2018-10" db="EMBL/GenBank/DDBJ databases">
        <title>De novo assembly of a Great Dane genome.</title>
        <authorList>
            <person name="Kidd J.M."/>
            <person name="Pendleton A.L."/>
            <person name="Shen F."/>
            <person name="Emery S."/>
        </authorList>
    </citation>
    <scope>NUCLEOTIDE SEQUENCE [LARGE SCALE GENOMIC DNA]</scope>
    <source>
        <strain evidence="3">Great Dane</strain>
    </source>
</reference>
<dbReference type="Ensembl" id="ENSCAFT00030020187.1">
    <property type="protein sequence ID" value="ENSCAFP00030017602.1"/>
    <property type="gene ID" value="ENSCAFG00030010905.1"/>
</dbReference>
<dbReference type="Proteomes" id="UP000694542">
    <property type="component" value="Chromosome 1"/>
</dbReference>
<dbReference type="AlphaFoldDB" id="A0A8C0N533"/>
<dbReference type="Proteomes" id="UP000694429">
    <property type="component" value="Chromosome 1"/>
</dbReference>
<dbReference type="InterPro" id="IPR001909">
    <property type="entry name" value="KRAB"/>
</dbReference>
<evidence type="ECO:0000259" key="1">
    <source>
        <dbReference type="PROSITE" id="PS50805"/>
    </source>
</evidence>
<dbReference type="Ensembl" id="ENSCAFT00040031847.1">
    <property type="protein sequence ID" value="ENSCAFP00040027698.1"/>
    <property type="gene ID" value="ENSCAFG00040017210.1"/>
</dbReference>
<dbReference type="PANTHER" id="PTHR23232:SF102">
    <property type="entry name" value="KRAB DOMAIN-CONTAINING PROTEIN"/>
    <property type="match status" value="1"/>
</dbReference>
<accession>A0A8C0N533</accession>
<dbReference type="Gene3D" id="6.10.140.140">
    <property type="match status" value="1"/>
</dbReference>
<proteinExistence type="predicted"/>
<protein>
    <recommendedName>
        <fullName evidence="1">KRAB domain-containing protein</fullName>
    </recommendedName>
</protein>
<dbReference type="GO" id="GO:0006355">
    <property type="term" value="P:regulation of DNA-templated transcription"/>
    <property type="evidence" value="ECO:0007669"/>
    <property type="project" value="InterPro"/>
</dbReference>
<evidence type="ECO:0000313" key="3">
    <source>
        <dbReference type="Ensembl" id="ENSCAFP00040027698.1"/>
    </source>
</evidence>
<name>A0A8C0N533_CANLF</name>
<dbReference type="Pfam" id="PF01352">
    <property type="entry name" value="KRAB"/>
    <property type="match status" value="1"/>
</dbReference>
<organism evidence="2 4">
    <name type="scientific">Canis lupus familiaris</name>
    <name type="common">Dog</name>
    <name type="synonym">Canis familiaris</name>
    <dbReference type="NCBI Taxonomy" id="9615"/>
    <lineage>
        <taxon>Eukaryota</taxon>
        <taxon>Metazoa</taxon>
        <taxon>Chordata</taxon>
        <taxon>Craniata</taxon>
        <taxon>Vertebrata</taxon>
        <taxon>Euteleostomi</taxon>
        <taxon>Mammalia</taxon>
        <taxon>Eutheria</taxon>
        <taxon>Laurasiatheria</taxon>
        <taxon>Carnivora</taxon>
        <taxon>Caniformia</taxon>
        <taxon>Canidae</taxon>
        <taxon>Canis</taxon>
    </lineage>
</organism>
<dbReference type="InterPro" id="IPR050169">
    <property type="entry name" value="Krueppel_C2H2_ZnF"/>
</dbReference>
<reference evidence="2" key="2">
    <citation type="submission" date="2019-03" db="EMBL/GenBank/DDBJ databases">
        <authorList>
            <person name="Warren W.C."/>
            <person name="Johnson G.S."/>
        </authorList>
    </citation>
    <scope>NUCLEOTIDE SEQUENCE [LARGE SCALE GENOMIC DNA]</scope>
    <source>
        <strain evidence="2">Basenji</strain>
    </source>
</reference>